<organism evidence="1 2">
    <name type="scientific">Araneus ventricosus</name>
    <name type="common">Orbweaver spider</name>
    <name type="synonym">Epeira ventricosa</name>
    <dbReference type="NCBI Taxonomy" id="182803"/>
    <lineage>
        <taxon>Eukaryota</taxon>
        <taxon>Metazoa</taxon>
        <taxon>Ecdysozoa</taxon>
        <taxon>Arthropoda</taxon>
        <taxon>Chelicerata</taxon>
        <taxon>Arachnida</taxon>
        <taxon>Araneae</taxon>
        <taxon>Araneomorphae</taxon>
        <taxon>Entelegynae</taxon>
        <taxon>Araneoidea</taxon>
        <taxon>Araneidae</taxon>
        <taxon>Araneus</taxon>
    </lineage>
</organism>
<evidence type="ECO:0000313" key="1">
    <source>
        <dbReference type="EMBL" id="GBM96330.1"/>
    </source>
</evidence>
<keyword evidence="2" id="KW-1185">Reference proteome</keyword>
<proteinExistence type="predicted"/>
<protein>
    <submittedName>
        <fullName evidence="1">Uncharacterized protein</fullName>
    </submittedName>
</protein>
<accession>A0A4Y2K1T5</accession>
<comment type="caution">
    <text evidence="1">The sequence shown here is derived from an EMBL/GenBank/DDBJ whole genome shotgun (WGS) entry which is preliminary data.</text>
</comment>
<name>A0A4Y2K1T5_ARAVE</name>
<sequence length="91" mass="10572">MVNIRSLAKMAHNADLLAVLADMKKYLEAGQEEMQDQFQAGQEKIKKGQECMIKGQKRLEKTEEEMKNQNQGIHGMIEEVKRKVRRRVDDV</sequence>
<evidence type="ECO:0000313" key="2">
    <source>
        <dbReference type="Proteomes" id="UP000499080"/>
    </source>
</evidence>
<dbReference type="Proteomes" id="UP000499080">
    <property type="component" value="Unassembled WGS sequence"/>
</dbReference>
<gene>
    <name evidence="1" type="ORF">AVEN_182466_1</name>
</gene>
<dbReference type="EMBL" id="BGPR01004134">
    <property type="protein sequence ID" value="GBM96330.1"/>
    <property type="molecule type" value="Genomic_DNA"/>
</dbReference>
<dbReference type="AlphaFoldDB" id="A0A4Y2K1T5"/>
<reference evidence="1 2" key="1">
    <citation type="journal article" date="2019" name="Sci. Rep.">
        <title>Orb-weaving spider Araneus ventricosus genome elucidates the spidroin gene catalogue.</title>
        <authorList>
            <person name="Kono N."/>
            <person name="Nakamura H."/>
            <person name="Ohtoshi R."/>
            <person name="Moran D.A.P."/>
            <person name="Shinohara A."/>
            <person name="Yoshida Y."/>
            <person name="Fujiwara M."/>
            <person name="Mori M."/>
            <person name="Tomita M."/>
            <person name="Arakawa K."/>
        </authorList>
    </citation>
    <scope>NUCLEOTIDE SEQUENCE [LARGE SCALE GENOMIC DNA]</scope>
</reference>